<proteinExistence type="predicted"/>
<protein>
    <recommendedName>
        <fullName evidence="3">DUF4367 domain-containing protein</fullName>
    </recommendedName>
</protein>
<comment type="caution">
    <text evidence="1">The sequence shown here is derived from an EMBL/GenBank/DDBJ whole genome shotgun (WGS) entry which is preliminary data.</text>
</comment>
<keyword evidence="2" id="KW-1185">Reference proteome</keyword>
<evidence type="ECO:0008006" key="3">
    <source>
        <dbReference type="Google" id="ProtNLM"/>
    </source>
</evidence>
<evidence type="ECO:0000313" key="2">
    <source>
        <dbReference type="Proteomes" id="UP001596378"/>
    </source>
</evidence>
<sequence length="219" mass="25230">MEIRNKKGDMIGKIQFQSLQDENIINKIIRGLNPGEGKAIYIADAVDNKFTQQTNYVARDWGEGLESLKEKITPWQPRFPIYSEMHKIQVYYGFDNLLPHEIDGMIEESERTGSNVVVRDLRPNNTLVGVNISYQTSDCGTYAFRIFGTTKSRIQVPNSKQSKIEQLNVRGNEAFYISNIEYNQLIWIEEDVNGKALQYEIMGRDISQEFIFTIAESMI</sequence>
<dbReference type="Proteomes" id="UP001596378">
    <property type="component" value="Unassembled WGS sequence"/>
</dbReference>
<name>A0ABW2FKJ4_9BACL</name>
<organism evidence="1 2">
    <name type="scientific">Cohnella cellulosilytica</name>
    <dbReference type="NCBI Taxonomy" id="986710"/>
    <lineage>
        <taxon>Bacteria</taxon>
        <taxon>Bacillati</taxon>
        <taxon>Bacillota</taxon>
        <taxon>Bacilli</taxon>
        <taxon>Bacillales</taxon>
        <taxon>Paenibacillaceae</taxon>
        <taxon>Cohnella</taxon>
    </lineage>
</organism>
<gene>
    <name evidence="1" type="ORF">ACFQMJ_29930</name>
</gene>
<accession>A0ABW2FKJ4</accession>
<evidence type="ECO:0000313" key="1">
    <source>
        <dbReference type="EMBL" id="MFC7152777.1"/>
    </source>
</evidence>
<dbReference type="EMBL" id="JBHTAI010000026">
    <property type="protein sequence ID" value="MFC7152777.1"/>
    <property type="molecule type" value="Genomic_DNA"/>
</dbReference>
<dbReference type="RefSeq" id="WP_378050916.1">
    <property type="nucleotide sequence ID" value="NZ_JBHMDN010000031.1"/>
</dbReference>
<reference evidence="2" key="1">
    <citation type="journal article" date="2019" name="Int. J. Syst. Evol. Microbiol.">
        <title>The Global Catalogue of Microorganisms (GCM) 10K type strain sequencing project: providing services to taxonomists for standard genome sequencing and annotation.</title>
        <authorList>
            <consortium name="The Broad Institute Genomics Platform"/>
            <consortium name="The Broad Institute Genome Sequencing Center for Infectious Disease"/>
            <person name="Wu L."/>
            <person name="Ma J."/>
        </authorList>
    </citation>
    <scope>NUCLEOTIDE SEQUENCE [LARGE SCALE GENOMIC DNA]</scope>
    <source>
        <strain evidence="2">KCTC 12907</strain>
    </source>
</reference>